<dbReference type="EMBL" id="BARU01022453">
    <property type="protein sequence ID" value="GAH56997.1"/>
    <property type="molecule type" value="Genomic_DNA"/>
</dbReference>
<accession>X1GIL1</accession>
<proteinExistence type="predicted"/>
<comment type="caution">
    <text evidence="1">The sequence shown here is derived from an EMBL/GenBank/DDBJ whole genome shotgun (WGS) entry which is preliminary data.</text>
</comment>
<reference evidence="1" key="1">
    <citation type="journal article" date="2014" name="Front. Microbiol.">
        <title>High frequency of phylogenetically diverse reductive dehalogenase-homologous genes in deep subseafloor sedimentary metagenomes.</title>
        <authorList>
            <person name="Kawai M."/>
            <person name="Futagami T."/>
            <person name="Toyoda A."/>
            <person name="Takaki Y."/>
            <person name="Nishi S."/>
            <person name="Hori S."/>
            <person name="Arai W."/>
            <person name="Tsubouchi T."/>
            <person name="Morono Y."/>
            <person name="Uchiyama I."/>
            <person name="Ito T."/>
            <person name="Fujiyama A."/>
            <person name="Inagaki F."/>
            <person name="Takami H."/>
        </authorList>
    </citation>
    <scope>NUCLEOTIDE SEQUENCE</scope>
    <source>
        <strain evidence="1">Expedition CK06-06</strain>
    </source>
</reference>
<organism evidence="1">
    <name type="scientific">marine sediment metagenome</name>
    <dbReference type="NCBI Taxonomy" id="412755"/>
    <lineage>
        <taxon>unclassified sequences</taxon>
        <taxon>metagenomes</taxon>
        <taxon>ecological metagenomes</taxon>
    </lineage>
</organism>
<protein>
    <submittedName>
        <fullName evidence="1">Uncharacterized protein</fullName>
    </submittedName>
</protein>
<name>X1GIL1_9ZZZZ</name>
<dbReference type="AlphaFoldDB" id="X1GIL1"/>
<gene>
    <name evidence="1" type="ORF">S03H2_36575</name>
</gene>
<feature type="non-terminal residue" evidence="1">
    <location>
        <position position="1"/>
    </location>
</feature>
<evidence type="ECO:0000313" key="1">
    <source>
        <dbReference type="EMBL" id="GAH56997.1"/>
    </source>
</evidence>
<sequence>EPVNGDARNFVQKEKRKKGIKHMIDKAFLKRIQERTLDVLKYSKEEEQHGLELHKKSIVFDSLCEPPSPLSKELLAKINELLDEGVDRRSIGSRTAKIRQAMVKNTDYVAEYAEAWEHSGVTCISSTMGTTDLMATINRMADSEYVIDTLSNLLVKTNCVDDIRKAKENGKHAIMWNIQNSLPFGGGVDAAKELDNIDLLYKLVLLSSVFCSCESSAS</sequence>
<dbReference type="Gene3D" id="3.20.20.140">
    <property type="entry name" value="Metal-dependent hydrolases"/>
    <property type="match status" value="1"/>
</dbReference>